<dbReference type="Proteomes" id="UP000825381">
    <property type="component" value="Chromosome"/>
</dbReference>
<evidence type="ECO:0000313" key="2">
    <source>
        <dbReference type="EMBL" id="QYJ68940.1"/>
    </source>
</evidence>
<keyword evidence="1" id="KW-1133">Transmembrane helix</keyword>
<evidence type="ECO:0000313" key="3">
    <source>
        <dbReference type="Proteomes" id="UP000825381"/>
    </source>
</evidence>
<dbReference type="RefSeq" id="WP_220641278.1">
    <property type="nucleotide sequence ID" value="NZ_CP080429.1"/>
</dbReference>
<feature type="transmembrane region" description="Helical" evidence="1">
    <location>
        <begin position="20"/>
        <end position="41"/>
    </location>
</feature>
<evidence type="ECO:0000256" key="1">
    <source>
        <dbReference type="SAM" id="Phobius"/>
    </source>
</evidence>
<protein>
    <submittedName>
        <fullName evidence="2">Uncharacterized protein</fullName>
    </submittedName>
</protein>
<organism evidence="2 3">
    <name type="scientific">Flavobacterium litorale</name>
    <dbReference type="NCBI Taxonomy" id="2856519"/>
    <lineage>
        <taxon>Bacteria</taxon>
        <taxon>Pseudomonadati</taxon>
        <taxon>Bacteroidota</taxon>
        <taxon>Flavobacteriia</taxon>
        <taxon>Flavobacteriales</taxon>
        <taxon>Flavobacteriaceae</taxon>
        <taxon>Flavobacterium</taxon>
    </lineage>
</organism>
<feature type="transmembrane region" description="Helical" evidence="1">
    <location>
        <begin position="90"/>
        <end position="108"/>
    </location>
</feature>
<keyword evidence="1" id="KW-0472">Membrane</keyword>
<gene>
    <name evidence="2" type="ORF">K1I41_03380</name>
</gene>
<proteinExistence type="predicted"/>
<name>A0ABX8V7W6_9FLAO</name>
<sequence>MNLIEKIITNLLGAHTFDFYIVYFLFVVIGVFLSLSVAVLFRNKNSVNTPYKFSSKFLWKDNKHRVIASVLTVFLSVRFAPELYKGEATYFTGFLLGGCLDQAIYWLGQIQRRGRERFKPDDR</sequence>
<dbReference type="EMBL" id="CP080429">
    <property type="protein sequence ID" value="QYJ68940.1"/>
    <property type="molecule type" value="Genomic_DNA"/>
</dbReference>
<accession>A0ABX8V7W6</accession>
<keyword evidence="3" id="KW-1185">Reference proteome</keyword>
<reference evidence="2 3" key="1">
    <citation type="submission" date="2021-07" db="EMBL/GenBank/DDBJ databases">
        <title>Flavobacterium WSW3-B6 sp.nov, isolated from seaweed.</title>
        <authorList>
            <person name="Muhammad N."/>
            <person name="Ho H."/>
            <person name="Lee Y.-J."/>
            <person name="Nguyen T."/>
            <person name="Ho J."/>
            <person name="Kim S.-G."/>
        </authorList>
    </citation>
    <scope>NUCLEOTIDE SEQUENCE [LARGE SCALE GENOMIC DNA]</scope>
    <source>
        <strain evidence="2 3">WSW3-B6</strain>
    </source>
</reference>
<keyword evidence="1" id="KW-0812">Transmembrane</keyword>